<dbReference type="EMBL" id="BAAADU010000002">
    <property type="protein sequence ID" value="GAA0658669.1"/>
    <property type="molecule type" value="Genomic_DNA"/>
</dbReference>
<reference evidence="9 10" key="1">
    <citation type="journal article" date="2019" name="Int. J. Syst. Evol. Microbiol.">
        <title>The Global Catalogue of Microorganisms (GCM) 10K type strain sequencing project: providing services to taxonomists for standard genome sequencing and annotation.</title>
        <authorList>
            <consortium name="The Broad Institute Genomics Platform"/>
            <consortium name="The Broad Institute Genome Sequencing Center for Infectious Disease"/>
            <person name="Wu L."/>
            <person name="Ma J."/>
        </authorList>
    </citation>
    <scope>NUCLEOTIDE SEQUENCE [LARGE SCALE GENOMIC DNA]</scope>
    <source>
        <strain evidence="9 10">JCM 16327</strain>
    </source>
</reference>
<keyword evidence="3" id="KW-0597">Phosphoprotein</keyword>
<dbReference type="Gene3D" id="3.40.50.720">
    <property type="entry name" value="NAD(P)-binding Rossmann-like Domain"/>
    <property type="match status" value="2"/>
</dbReference>
<dbReference type="GO" id="GO:0004617">
    <property type="term" value="F:phosphoglycerate dehydrogenase activity"/>
    <property type="evidence" value="ECO:0007669"/>
    <property type="project" value="TreeGrafter"/>
</dbReference>
<evidence type="ECO:0000259" key="7">
    <source>
        <dbReference type="Pfam" id="PF00389"/>
    </source>
</evidence>
<dbReference type="InterPro" id="IPR036291">
    <property type="entry name" value="NAD(P)-bd_dom_sf"/>
</dbReference>
<dbReference type="AlphaFoldDB" id="A0AAV3T3V4"/>
<dbReference type="PROSITE" id="PS00671">
    <property type="entry name" value="D_2_HYDROXYACID_DH_3"/>
    <property type="match status" value="1"/>
</dbReference>
<comment type="similarity">
    <text evidence="6">Belongs to the D-isomer specific 2-hydroxyacid dehydrogenase family.</text>
</comment>
<feature type="domain" description="D-isomer specific 2-hydroxyacid dehydrogenase NAD-binding" evidence="8">
    <location>
        <begin position="108"/>
        <end position="283"/>
    </location>
</feature>
<accession>A0AAV3T3V4</accession>
<dbReference type="InterPro" id="IPR006140">
    <property type="entry name" value="D-isomer_DH_NAD-bd"/>
</dbReference>
<evidence type="ECO:0000256" key="4">
    <source>
        <dbReference type="ARBA" id="ARBA00022990"/>
    </source>
</evidence>
<dbReference type="RefSeq" id="WP_227262308.1">
    <property type="nucleotide sequence ID" value="NZ_BAAADU010000002.1"/>
</dbReference>
<dbReference type="PANTHER" id="PTHR42938">
    <property type="entry name" value="FORMATE DEHYDROGENASE 1"/>
    <property type="match status" value="1"/>
</dbReference>
<dbReference type="Pfam" id="PF00389">
    <property type="entry name" value="2-Hacid_dh"/>
    <property type="match status" value="1"/>
</dbReference>
<dbReference type="InterPro" id="IPR029753">
    <property type="entry name" value="D-isomer_DH_CS"/>
</dbReference>
<evidence type="ECO:0000256" key="5">
    <source>
        <dbReference type="ARBA" id="ARBA00023002"/>
    </source>
</evidence>
<evidence type="ECO:0000313" key="10">
    <source>
        <dbReference type="Proteomes" id="UP001500194"/>
    </source>
</evidence>
<evidence type="ECO:0000256" key="3">
    <source>
        <dbReference type="ARBA" id="ARBA00022553"/>
    </source>
</evidence>
<keyword evidence="4" id="KW-0007">Acetylation</keyword>
<dbReference type="CDD" id="cd12173">
    <property type="entry name" value="PGDH_4"/>
    <property type="match status" value="1"/>
</dbReference>
<dbReference type="Proteomes" id="UP001500194">
    <property type="component" value="Unassembled WGS sequence"/>
</dbReference>
<evidence type="ECO:0000256" key="2">
    <source>
        <dbReference type="ARBA" id="ARBA00021582"/>
    </source>
</evidence>
<dbReference type="GeneID" id="68572932"/>
<dbReference type="InterPro" id="IPR006139">
    <property type="entry name" value="D-isomer_2_OHA_DH_cat_dom"/>
</dbReference>
<organism evidence="9 10">
    <name type="scientific">Salarchaeum japonicum</name>
    <dbReference type="NCBI Taxonomy" id="555573"/>
    <lineage>
        <taxon>Archaea</taxon>
        <taxon>Methanobacteriati</taxon>
        <taxon>Methanobacteriota</taxon>
        <taxon>Stenosarchaea group</taxon>
        <taxon>Halobacteria</taxon>
        <taxon>Halobacteriales</taxon>
        <taxon>Halobacteriaceae</taxon>
    </lineage>
</organism>
<feature type="domain" description="D-isomer specific 2-hydroxyacid dehydrogenase catalytic" evidence="7">
    <location>
        <begin position="14"/>
        <end position="315"/>
    </location>
</feature>
<dbReference type="SUPFAM" id="SSF51735">
    <property type="entry name" value="NAD(P)-binding Rossmann-fold domains"/>
    <property type="match status" value="1"/>
</dbReference>
<keyword evidence="5 6" id="KW-0560">Oxidoreductase</keyword>
<dbReference type="SUPFAM" id="SSF52283">
    <property type="entry name" value="Formate/glycerate dehydrogenase catalytic domain-like"/>
    <property type="match status" value="1"/>
</dbReference>
<protein>
    <recommendedName>
        <fullName evidence="2">D-3-phosphoglycerate dehydrogenase</fullName>
    </recommendedName>
</protein>
<comment type="caution">
    <text evidence="9">The sequence shown here is derived from an EMBL/GenBank/DDBJ whole genome shotgun (WGS) entry which is preliminary data.</text>
</comment>
<comment type="subunit">
    <text evidence="1">Homotetramer.</text>
</comment>
<keyword evidence="10" id="KW-1185">Reference proteome</keyword>
<evidence type="ECO:0000313" key="9">
    <source>
        <dbReference type="EMBL" id="GAA0658669.1"/>
    </source>
</evidence>
<evidence type="ECO:0000256" key="1">
    <source>
        <dbReference type="ARBA" id="ARBA00011881"/>
    </source>
</evidence>
<dbReference type="Pfam" id="PF02826">
    <property type="entry name" value="2-Hacid_dh_C"/>
    <property type="match status" value="1"/>
</dbReference>
<sequence>MSETWTVLLPATIDPSGPDELSDFASFVSISEYADEAALVADAGRFDAVITRTVPLTADFFDAADSLRVVVKHGAGVDHVDIDAATRNGVLVANTPGKNTNAVAEHALTLLLAAKRQVVRADAATRQADWRRHDFEGHELSGRTVGLVGAGNAGRRFAALLTGFGVSCVAYDPYVDPGVLPEHVELVESVRAVFEAADDASVHVPLTEDTRHVVGREELRLLPDDGVLVNTARGGVVDEAALVDALESGDIAGAGVDVYETEPPTADDPLLDRERAVFTQHNAGLTAEAARAVSLATAEHVRTVYEGGRPDTALNDPA</sequence>
<evidence type="ECO:0000259" key="8">
    <source>
        <dbReference type="Pfam" id="PF02826"/>
    </source>
</evidence>
<name>A0AAV3T3V4_9EURY</name>
<proteinExistence type="inferred from homology"/>
<dbReference type="PANTHER" id="PTHR42938:SF22">
    <property type="entry name" value="D-3-PHOSPHOGLYCERATE DEHYDROGENASE"/>
    <property type="match status" value="1"/>
</dbReference>
<dbReference type="GO" id="GO:0051287">
    <property type="term" value="F:NAD binding"/>
    <property type="evidence" value="ECO:0007669"/>
    <property type="project" value="InterPro"/>
</dbReference>
<gene>
    <name evidence="9" type="ORF">GCM10009019_23820</name>
</gene>
<evidence type="ECO:0000256" key="6">
    <source>
        <dbReference type="RuleBase" id="RU003719"/>
    </source>
</evidence>